<dbReference type="OrthoDB" id="9779263at2"/>
<dbReference type="Gene3D" id="3.90.550.10">
    <property type="entry name" value="Spore Coat Polysaccharide Biosynthesis Protein SpsA, Chain A"/>
    <property type="match status" value="1"/>
</dbReference>
<keyword evidence="1" id="KW-0460">Magnesium</keyword>
<keyword evidence="4" id="KW-0808">Transferase</keyword>
<dbReference type="PANTHER" id="PTHR43777:SF1">
    <property type="entry name" value="MOLYBDENUM COFACTOR CYTIDYLYLTRANSFERASE"/>
    <property type="match status" value="1"/>
</dbReference>
<dbReference type="Pfam" id="PF12804">
    <property type="entry name" value="NTP_transf_3"/>
    <property type="match status" value="1"/>
</dbReference>
<evidence type="ECO:0000259" key="3">
    <source>
        <dbReference type="Pfam" id="PF12804"/>
    </source>
</evidence>
<feature type="domain" description="MobA-like NTP transferase" evidence="3">
    <location>
        <begin position="342"/>
        <end position="504"/>
    </location>
</feature>
<dbReference type="InterPro" id="IPR029044">
    <property type="entry name" value="Nucleotide-diphossugar_trans"/>
</dbReference>
<dbReference type="SUPFAM" id="SSF53448">
    <property type="entry name" value="Nucleotide-diphospho-sugar transferases"/>
    <property type="match status" value="1"/>
</dbReference>
<proteinExistence type="predicted"/>
<dbReference type="CDD" id="cd03522">
    <property type="entry name" value="MoeA_like"/>
    <property type="match status" value="1"/>
</dbReference>
<keyword evidence="4" id="KW-0548">Nucleotidyltransferase</keyword>
<evidence type="ECO:0000256" key="1">
    <source>
        <dbReference type="ARBA" id="ARBA00022842"/>
    </source>
</evidence>
<name>A0A562T277_9HYPH</name>
<reference evidence="4 5" key="1">
    <citation type="submission" date="2019-07" db="EMBL/GenBank/DDBJ databases">
        <title>Genomic Encyclopedia of Archaeal and Bacterial Type Strains, Phase II (KMG-II): from individual species to whole genera.</title>
        <authorList>
            <person name="Goeker M."/>
        </authorList>
    </citation>
    <scope>NUCLEOTIDE SEQUENCE [LARGE SCALE GENOMIC DNA]</scope>
    <source>
        <strain evidence="4 5">ATCC BAA-252</strain>
    </source>
</reference>
<dbReference type="CDD" id="cd04182">
    <property type="entry name" value="GT_2_like_f"/>
    <property type="match status" value="1"/>
</dbReference>
<dbReference type="PANTHER" id="PTHR43777">
    <property type="entry name" value="MOLYBDENUM COFACTOR CYTIDYLYLTRANSFERASE"/>
    <property type="match status" value="1"/>
</dbReference>
<dbReference type="EMBL" id="VLLF01000005">
    <property type="protein sequence ID" value="TWI87204.1"/>
    <property type="molecule type" value="Genomic_DNA"/>
</dbReference>
<accession>A0A562T277</accession>
<gene>
    <name evidence="4" type="ORF">JM93_02444</name>
</gene>
<dbReference type="Gene3D" id="3.40.980.10">
    <property type="entry name" value="MoaB/Mog-like domain"/>
    <property type="match status" value="1"/>
</dbReference>
<dbReference type="PIRSF" id="PIRSF036626">
    <property type="entry name" value="MPTBd_MobAlike"/>
    <property type="match status" value="1"/>
</dbReference>
<organism evidence="4 5">
    <name type="scientific">Roseibium hamelinense</name>
    <dbReference type="NCBI Taxonomy" id="150831"/>
    <lineage>
        <taxon>Bacteria</taxon>
        <taxon>Pseudomonadati</taxon>
        <taxon>Pseudomonadota</taxon>
        <taxon>Alphaproteobacteria</taxon>
        <taxon>Hyphomicrobiales</taxon>
        <taxon>Stappiaceae</taxon>
        <taxon>Roseibium</taxon>
    </lineage>
</organism>
<evidence type="ECO:0000313" key="4">
    <source>
        <dbReference type="EMBL" id="TWI87204.1"/>
    </source>
</evidence>
<dbReference type="InterPro" id="IPR036425">
    <property type="entry name" value="MoaB/Mog-like_dom_sf"/>
</dbReference>
<protein>
    <submittedName>
        <fullName evidence="4">Molybdenum cofactor cytidylyltransferase</fullName>
    </submittedName>
</protein>
<dbReference type="AlphaFoldDB" id="A0A562T277"/>
<dbReference type="GO" id="GO:0016779">
    <property type="term" value="F:nucleotidyltransferase activity"/>
    <property type="evidence" value="ECO:0007669"/>
    <property type="project" value="UniProtKB-KW"/>
</dbReference>
<dbReference type="InterPro" id="IPR012184">
    <property type="entry name" value="Bifunc_Mopterin-bd"/>
</dbReference>
<dbReference type="RefSeq" id="WP_145343594.1">
    <property type="nucleotide sequence ID" value="NZ_SMLY01000082.1"/>
</dbReference>
<dbReference type="InterPro" id="IPR025877">
    <property type="entry name" value="MobA-like_NTP_Trfase"/>
</dbReference>
<dbReference type="Proteomes" id="UP000320593">
    <property type="component" value="Unassembled WGS sequence"/>
</dbReference>
<dbReference type="SUPFAM" id="SSF53218">
    <property type="entry name" value="Molybdenum cofactor biosynthesis proteins"/>
    <property type="match status" value="1"/>
</dbReference>
<sequence length="544" mass="57554">MKFGPQPVEDAQGCILAHATKLNGTIYKKGRLLSSEDIGHLKSAGISEIVVARLEPTDITEDLASCRLAIAAADSGVHLDEAFTGRVNLFADHTGLLVIDEQAINAANRVDPSVTIATLPNYSKVEQGRMIATAKIIPFAVPDAVLEKCEVAVKGALKVLPFSSLKFGLVATTLDHLKPATMDKTRRVFEQRLSASGSSVVSEIRTDHEVGDVSRAITKQIELGAEALVLFGASAVVDRDDVLPKAIIAAGGSVDYFGMPVDPGNLLLLGSVSDLPVIGAPGCARSPKENGFDWVLDRLLAGVQVSAHGISGMGVGGLLMEITSRPQPRLPRRSNSKPKIAGVLLAAGKSRRMGAHNKLLATLEGETLVKRTARHLTQSGIDHIVAVTGYMAEEIEEQVAGIAHQTIYNPDFEDGMASSIRTGITALPRDTDAVMIVLGDMPFVTPKDFKALVNAYRSSGTGQIVLSMSNGQRGNPVLWDSNFFPDLQNLSGDTGARHLIGEHTDLVVEVEIGSAAHQDLDTPADLEAVGGELPSPEAKASDQA</sequence>
<feature type="region of interest" description="Disordered" evidence="2">
    <location>
        <begin position="519"/>
        <end position="544"/>
    </location>
</feature>
<evidence type="ECO:0000313" key="5">
    <source>
        <dbReference type="Proteomes" id="UP000320593"/>
    </source>
</evidence>
<evidence type="ECO:0000256" key="2">
    <source>
        <dbReference type="SAM" id="MobiDB-lite"/>
    </source>
</evidence>
<keyword evidence="5" id="KW-1185">Reference proteome</keyword>
<comment type="caution">
    <text evidence="4">The sequence shown here is derived from an EMBL/GenBank/DDBJ whole genome shotgun (WGS) entry which is preliminary data.</text>
</comment>